<comment type="caution">
    <text evidence="2">The sequence shown here is derived from an EMBL/GenBank/DDBJ whole genome shotgun (WGS) entry which is preliminary data.</text>
</comment>
<proteinExistence type="predicted"/>
<evidence type="ECO:0000256" key="1">
    <source>
        <dbReference type="SAM" id="MobiDB-lite"/>
    </source>
</evidence>
<evidence type="ECO:0000313" key="2">
    <source>
        <dbReference type="EMBL" id="KAL0395261.1"/>
    </source>
</evidence>
<sequence length="98" mass="11009">MTHILGVPNEPLSGEDRGGPNPRPKSTNLDRGPDQQGFHPKDLDEHMEDPQDEPQQEELSNEPIPEPMKVLRTVTAGPTELKVISLRIARRNMVIKKI</sequence>
<dbReference type="AlphaFoldDB" id="A0AAW2SUM4"/>
<organism evidence="2">
    <name type="scientific">Sesamum latifolium</name>
    <dbReference type="NCBI Taxonomy" id="2727402"/>
    <lineage>
        <taxon>Eukaryota</taxon>
        <taxon>Viridiplantae</taxon>
        <taxon>Streptophyta</taxon>
        <taxon>Embryophyta</taxon>
        <taxon>Tracheophyta</taxon>
        <taxon>Spermatophyta</taxon>
        <taxon>Magnoliopsida</taxon>
        <taxon>eudicotyledons</taxon>
        <taxon>Gunneridae</taxon>
        <taxon>Pentapetalae</taxon>
        <taxon>asterids</taxon>
        <taxon>lamiids</taxon>
        <taxon>Lamiales</taxon>
        <taxon>Pedaliaceae</taxon>
        <taxon>Sesamum</taxon>
    </lineage>
</organism>
<protein>
    <submittedName>
        <fullName evidence="2">Uncharacterized protein</fullName>
    </submittedName>
</protein>
<gene>
    <name evidence="2" type="ORF">Slati_4492300</name>
</gene>
<feature type="compositionally biased region" description="Acidic residues" evidence="1">
    <location>
        <begin position="45"/>
        <end position="60"/>
    </location>
</feature>
<name>A0AAW2SUM4_9LAMI</name>
<accession>A0AAW2SUM4</accession>
<feature type="region of interest" description="Disordered" evidence="1">
    <location>
        <begin position="1"/>
        <end position="67"/>
    </location>
</feature>
<reference evidence="2" key="1">
    <citation type="submission" date="2020-06" db="EMBL/GenBank/DDBJ databases">
        <authorList>
            <person name="Li T."/>
            <person name="Hu X."/>
            <person name="Zhang T."/>
            <person name="Song X."/>
            <person name="Zhang H."/>
            <person name="Dai N."/>
            <person name="Sheng W."/>
            <person name="Hou X."/>
            <person name="Wei L."/>
        </authorList>
    </citation>
    <scope>NUCLEOTIDE SEQUENCE</scope>
    <source>
        <strain evidence="2">KEN1</strain>
        <tissue evidence="2">Leaf</tissue>
    </source>
</reference>
<dbReference type="EMBL" id="JACGWN010000016">
    <property type="protein sequence ID" value="KAL0395261.1"/>
    <property type="molecule type" value="Genomic_DNA"/>
</dbReference>
<reference evidence="2" key="2">
    <citation type="journal article" date="2024" name="Plant">
        <title>Genomic evolution and insights into agronomic trait innovations of Sesamum species.</title>
        <authorList>
            <person name="Miao H."/>
            <person name="Wang L."/>
            <person name="Qu L."/>
            <person name="Liu H."/>
            <person name="Sun Y."/>
            <person name="Le M."/>
            <person name="Wang Q."/>
            <person name="Wei S."/>
            <person name="Zheng Y."/>
            <person name="Lin W."/>
            <person name="Duan Y."/>
            <person name="Cao H."/>
            <person name="Xiong S."/>
            <person name="Wang X."/>
            <person name="Wei L."/>
            <person name="Li C."/>
            <person name="Ma Q."/>
            <person name="Ju M."/>
            <person name="Zhao R."/>
            <person name="Li G."/>
            <person name="Mu C."/>
            <person name="Tian Q."/>
            <person name="Mei H."/>
            <person name="Zhang T."/>
            <person name="Gao T."/>
            <person name="Zhang H."/>
        </authorList>
    </citation>
    <scope>NUCLEOTIDE SEQUENCE</scope>
    <source>
        <strain evidence="2">KEN1</strain>
    </source>
</reference>